<feature type="non-terminal residue" evidence="2">
    <location>
        <position position="1"/>
    </location>
</feature>
<feature type="region of interest" description="Disordered" evidence="1">
    <location>
        <begin position="1"/>
        <end position="35"/>
    </location>
</feature>
<comment type="caution">
    <text evidence="2">The sequence shown here is derived from an EMBL/GenBank/DDBJ whole genome shotgun (WGS) entry which is preliminary data.</text>
</comment>
<evidence type="ECO:0000313" key="3">
    <source>
        <dbReference type="Proteomes" id="UP001054945"/>
    </source>
</evidence>
<proteinExistence type="predicted"/>
<keyword evidence="3" id="KW-1185">Reference proteome</keyword>
<organism evidence="2 3">
    <name type="scientific">Caerostris extrusa</name>
    <name type="common">Bark spider</name>
    <name type="synonym">Caerostris bankana</name>
    <dbReference type="NCBI Taxonomy" id="172846"/>
    <lineage>
        <taxon>Eukaryota</taxon>
        <taxon>Metazoa</taxon>
        <taxon>Ecdysozoa</taxon>
        <taxon>Arthropoda</taxon>
        <taxon>Chelicerata</taxon>
        <taxon>Arachnida</taxon>
        <taxon>Araneae</taxon>
        <taxon>Araneomorphae</taxon>
        <taxon>Entelegynae</taxon>
        <taxon>Araneoidea</taxon>
        <taxon>Araneidae</taxon>
        <taxon>Caerostris</taxon>
    </lineage>
</organism>
<dbReference type="AlphaFoldDB" id="A0AAV4SDM4"/>
<accession>A0AAV4SDM4</accession>
<name>A0AAV4SDM4_CAEEX</name>
<evidence type="ECO:0000313" key="2">
    <source>
        <dbReference type="EMBL" id="GIY32265.1"/>
    </source>
</evidence>
<gene>
    <name evidence="2" type="ORF">CEXT_648921</name>
</gene>
<sequence length="98" mass="11418">NPTIATKPVNETLPLSNSRENGKPHPQLNKSPPPNQFSWKLIKFLIRENQIRELQIRRFSHPTQSFNAKNNEMSALTTIDLISFQSRSKPFRSFQRTE</sequence>
<evidence type="ECO:0000256" key="1">
    <source>
        <dbReference type="SAM" id="MobiDB-lite"/>
    </source>
</evidence>
<protein>
    <submittedName>
        <fullName evidence="2">Uncharacterized protein</fullName>
    </submittedName>
</protein>
<reference evidence="2 3" key="1">
    <citation type="submission" date="2021-06" db="EMBL/GenBank/DDBJ databases">
        <title>Caerostris extrusa draft genome.</title>
        <authorList>
            <person name="Kono N."/>
            <person name="Arakawa K."/>
        </authorList>
    </citation>
    <scope>NUCLEOTIDE SEQUENCE [LARGE SCALE GENOMIC DNA]</scope>
</reference>
<dbReference type="Proteomes" id="UP001054945">
    <property type="component" value="Unassembled WGS sequence"/>
</dbReference>
<dbReference type="EMBL" id="BPLR01009479">
    <property type="protein sequence ID" value="GIY32265.1"/>
    <property type="molecule type" value="Genomic_DNA"/>
</dbReference>